<dbReference type="SUPFAM" id="SSF50952">
    <property type="entry name" value="Soluble quinoprotein glucose dehydrogenase"/>
    <property type="match status" value="1"/>
</dbReference>
<keyword evidence="3" id="KW-1185">Reference proteome</keyword>
<sequence length="433" mass="46254">MSTAMPPVALVSPSICPTILMPSYNAPVLTPGWSAQLIATNLTLPRSLRFDDAGGLLVLEEFKGIRRLTFGDYGGTCLVVKTSTPVVDNIDLNHGLEFSADTSMLYASTANDVFAWPYNSTTGTVGGSPQSVITGMGSPGHISRTLLFSKDPSVANKATLLVSRGSNSNLDADTSLIASGRSQIRAFDVSRTKASQFPYDYTTDGTLIGWGLRNSVGLAEEPTTNGLYSVENSLDDIGREGTDIHTDNPGEELNYHGRISDTTSSSTRVGANFGYPTCFALWNATNFPNLGYLAVGDQFVIDTSKDDSYCATTYTPPRLTFQAHMAPLDMMFAPDGSTLYISFHGSWDRPANAGYKVSQVAFCQGQPMASSNSTVAAENIMWNADLSVCPGKCFRPLGLAMDSKGRIFVASDNTGEVYLLQKTAVAGDGESQC</sequence>
<dbReference type="InterPro" id="IPR054539">
    <property type="entry name" value="Beta-prop_PDH"/>
</dbReference>
<dbReference type="EMBL" id="CAWUHB010000003">
    <property type="protein sequence ID" value="CAK7211159.1"/>
    <property type="molecule type" value="Genomic_DNA"/>
</dbReference>
<dbReference type="InterPro" id="IPR011041">
    <property type="entry name" value="Quinoprot_gluc/sorb_DH_b-prop"/>
</dbReference>
<reference evidence="2 3" key="1">
    <citation type="submission" date="2024-01" db="EMBL/GenBank/DDBJ databases">
        <authorList>
            <person name="Allen C."/>
            <person name="Tagirdzhanova G."/>
        </authorList>
    </citation>
    <scope>NUCLEOTIDE SEQUENCE [LARGE SCALE GENOMIC DNA]</scope>
</reference>
<dbReference type="Gene3D" id="2.120.10.30">
    <property type="entry name" value="TolB, C-terminal domain"/>
    <property type="match status" value="1"/>
</dbReference>
<organism evidence="2 3">
    <name type="scientific">Sporothrix curviconia</name>
    <dbReference type="NCBI Taxonomy" id="1260050"/>
    <lineage>
        <taxon>Eukaryota</taxon>
        <taxon>Fungi</taxon>
        <taxon>Dikarya</taxon>
        <taxon>Ascomycota</taxon>
        <taxon>Pezizomycotina</taxon>
        <taxon>Sordariomycetes</taxon>
        <taxon>Sordariomycetidae</taxon>
        <taxon>Ophiostomatales</taxon>
        <taxon>Ophiostomataceae</taxon>
        <taxon>Sporothrix</taxon>
    </lineage>
</organism>
<proteinExistence type="predicted"/>
<accession>A0ABP0AV69</accession>
<dbReference type="Proteomes" id="UP001642405">
    <property type="component" value="Unassembled WGS sequence"/>
</dbReference>
<evidence type="ECO:0000259" key="1">
    <source>
        <dbReference type="Pfam" id="PF22807"/>
    </source>
</evidence>
<gene>
    <name evidence="2" type="ORF">SCUCBS95973_001038</name>
</gene>
<protein>
    <recommendedName>
        <fullName evidence="1">Pyrroloquinoline quinone-dependent pyranose dehydrogenase beta-propeller domain-containing protein</fullName>
    </recommendedName>
</protein>
<comment type="caution">
    <text evidence="2">The sequence shown here is derived from an EMBL/GenBank/DDBJ whole genome shotgun (WGS) entry which is preliminary data.</text>
</comment>
<evidence type="ECO:0000313" key="3">
    <source>
        <dbReference type="Proteomes" id="UP001642405"/>
    </source>
</evidence>
<name>A0ABP0AV69_9PEZI</name>
<evidence type="ECO:0000313" key="2">
    <source>
        <dbReference type="EMBL" id="CAK7211159.1"/>
    </source>
</evidence>
<dbReference type="Pfam" id="PF22807">
    <property type="entry name" value="TrAA12"/>
    <property type="match status" value="1"/>
</dbReference>
<feature type="domain" description="Pyrroloquinoline quinone-dependent pyranose dehydrogenase beta-propeller" evidence="1">
    <location>
        <begin position="28"/>
        <end position="422"/>
    </location>
</feature>
<dbReference type="InterPro" id="IPR011042">
    <property type="entry name" value="6-blade_b-propeller_TolB-like"/>
</dbReference>